<organism evidence="5">
    <name type="scientific">Acidicaldus sp</name>
    <dbReference type="NCBI Taxonomy" id="1872105"/>
    <lineage>
        <taxon>Bacteria</taxon>
        <taxon>Pseudomonadati</taxon>
        <taxon>Pseudomonadota</taxon>
        <taxon>Alphaproteobacteria</taxon>
        <taxon>Acetobacterales</taxon>
        <taxon>Acetobacteraceae</taxon>
        <taxon>Acidicaldus</taxon>
    </lineage>
</organism>
<sequence length="102" mass="10966">MHQAADQASALLKALSSRHRLLILCHLAEAPCSVGELAAALGLRDSTVSQHLALLRRDGLVSATREGQTIWYALASGPARQVLDTLFSIYCPQPSAARRVMT</sequence>
<dbReference type="SMART" id="SM00418">
    <property type="entry name" value="HTH_ARSR"/>
    <property type="match status" value="1"/>
</dbReference>
<evidence type="ECO:0000313" key="5">
    <source>
        <dbReference type="EMBL" id="HGC43646.1"/>
    </source>
</evidence>
<proteinExistence type="predicted"/>
<dbReference type="InterPro" id="IPR051011">
    <property type="entry name" value="Metal_resp_trans_reg"/>
</dbReference>
<keyword evidence="1" id="KW-0805">Transcription regulation</keyword>
<feature type="domain" description="HTH arsR-type" evidence="4">
    <location>
        <begin position="1"/>
        <end position="94"/>
    </location>
</feature>
<dbReference type="Pfam" id="PF01022">
    <property type="entry name" value="HTH_5"/>
    <property type="match status" value="1"/>
</dbReference>
<keyword evidence="2" id="KW-0238">DNA-binding</keyword>
<evidence type="ECO:0000256" key="3">
    <source>
        <dbReference type="ARBA" id="ARBA00023163"/>
    </source>
</evidence>
<dbReference type="InterPro" id="IPR011991">
    <property type="entry name" value="ArsR-like_HTH"/>
</dbReference>
<dbReference type="Gene3D" id="1.10.10.10">
    <property type="entry name" value="Winged helix-like DNA-binding domain superfamily/Winged helix DNA-binding domain"/>
    <property type="match status" value="1"/>
</dbReference>
<dbReference type="GO" id="GO:0003700">
    <property type="term" value="F:DNA-binding transcription factor activity"/>
    <property type="evidence" value="ECO:0007669"/>
    <property type="project" value="InterPro"/>
</dbReference>
<dbReference type="CDD" id="cd00090">
    <property type="entry name" value="HTH_ARSR"/>
    <property type="match status" value="1"/>
</dbReference>
<dbReference type="NCBIfam" id="NF033788">
    <property type="entry name" value="HTH_metalloreg"/>
    <property type="match status" value="1"/>
</dbReference>
<dbReference type="PANTHER" id="PTHR43132">
    <property type="entry name" value="ARSENICAL RESISTANCE OPERON REPRESSOR ARSR-RELATED"/>
    <property type="match status" value="1"/>
</dbReference>
<dbReference type="PANTHER" id="PTHR43132:SF8">
    <property type="entry name" value="HTH-TYPE TRANSCRIPTIONAL REGULATOR KMTR"/>
    <property type="match status" value="1"/>
</dbReference>
<accession>A0A8J4M6C8</accession>
<dbReference type="InterPro" id="IPR001845">
    <property type="entry name" value="HTH_ArsR_DNA-bd_dom"/>
</dbReference>
<gene>
    <name evidence="5" type="ORF">ENY07_10570</name>
</gene>
<dbReference type="AlphaFoldDB" id="A0A8J4M6C8"/>
<reference evidence="5" key="1">
    <citation type="journal article" date="2020" name="mSystems">
        <title>Genome- and Community-Level Interaction Insights into Carbon Utilization and Element Cycling Functions of Hydrothermarchaeota in Hydrothermal Sediment.</title>
        <authorList>
            <person name="Zhou Z."/>
            <person name="Liu Y."/>
            <person name="Xu W."/>
            <person name="Pan J."/>
            <person name="Luo Z.H."/>
            <person name="Li M."/>
        </authorList>
    </citation>
    <scope>NUCLEOTIDE SEQUENCE</scope>
    <source>
        <strain evidence="5">SpSt-997</strain>
    </source>
</reference>
<dbReference type="PRINTS" id="PR00778">
    <property type="entry name" value="HTHARSR"/>
</dbReference>
<keyword evidence="3" id="KW-0804">Transcription</keyword>
<dbReference type="SUPFAM" id="SSF46785">
    <property type="entry name" value="Winged helix' DNA-binding domain"/>
    <property type="match status" value="1"/>
</dbReference>
<dbReference type="GO" id="GO:0003677">
    <property type="term" value="F:DNA binding"/>
    <property type="evidence" value="ECO:0007669"/>
    <property type="project" value="UniProtKB-KW"/>
</dbReference>
<dbReference type="EMBL" id="DTQM01000203">
    <property type="protein sequence ID" value="HGC43646.1"/>
    <property type="molecule type" value="Genomic_DNA"/>
</dbReference>
<evidence type="ECO:0000256" key="1">
    <source>
        <dbReference type="ARBA" id="ARBA00023015"/>
    </source>
</evidence>
<dbReference type="InterPro" id="IPR036388">
    <property type="entry name" value="WH-like_DNA-bd_sf"/>
</dbReference>
<evidence type="ECO:0000256" key="2">
    <source>
        <dbReference type="ARBA" id="ARBA00023125"/>
    </source>
</evidence>
<evidence type="ECO:0000259" key="4">
    <source>
        <dbReference type="PROSITE" id="PS50987"/>
    </source>
</evidence>
<comment type="caution">
    <text evidence="5">The sequence shown here is derived from an EMBL/GenBank/DDBJ whole genome shotgun (WGS) entry which is preliminary data.</text>
</comment>
<dbReference type="PROSITE" id="PS50987">
    <property type="entry name" value="HTH_ARSR_2"/>
    <property type="match status" value="1"/>
</dbReference>
<dbReference type="InterPro" id="IPR036390">
    <property type="entry name" value="WH_DNA-bd_sf"/>
</dbReference>
<name>A0A8J4M6C8_9PROT</name>
<protein>
    <submittedName>
        <fullName evidence="5">ArsR family transcriptional regulator</fullName>
    </submittedName>
</protein>